<dbReference type="AlphaFoldDB" id="A0A286RHL5"/>
<evidence type="ECO:0000256" key="7">
    <source>
        <dbReference type="ARBA" id="ARBA00023237"/>
    </source>
</evidence>
<evidence type="ECO:0000256" key="5">
    <source>
        <dbReference type="ARBA" id="ARBA00022692"/>
    </source>
</evidence>
<reference evidence="9 10" key="1">
    <citation type="journal article" name="Front. Microbiol.">
        <title>Sugar Metabolism of the First Thermophilic Planctomycete Thermogutta terrifontis: Comparative Genomic and Transcriptomic Approaches.</title>
        <authorList>
            <person name="Elcheninov A.G."/>
            <person name="Menzel P."/>
            <person name="Gudbergsdottir S.R."/>
            <person name="Slesarev A.I."/>
            <person name="Kadnikov V.V."/>
            <person name="Krogh A."/>
            <person name="Bonch-Osmolovskaya E.A."/>
            <person name="Peng X."/>
            <person name="Kublanov I.V."/>
        </authorList>
    </citation>
    <scope>NUCLEOTIDE SEQUENCE [LARGE SCALE GENOMIC DNA]</scope>
    <source>
        <strain evidence="9 10">R1</strain>
    </source>
</reference>
<feature type="compositionally biased region" description="Polar residues" evidence="8">
    <location>
        <begin position="796"/>
        <end position="811"/>
    </location>
</feature>
<accession>A0A286RHL5</accession>
<dbReference type="InterPro" id="IPR051906">
    <property type="entry name" value="TolC-like"/>
</dbReference>
<dbReference type="GO" id="GO:0015562">
    <property type="term" value="F:efflux transmembrane transporter activity"/>
    <property type="evidence" value="ECO:0007669"/>
    <property type="project" value="InterPro"/>
</dbReference>
<dbReference type="SUPFAM" id="SSF56954">
    <property type="entry name" value="Outer membrane efflux proteins (OEP)"/>
    <property type="match status" value="1"/>
</dbReference>
<evidence type="ECO:0000256" key="8">
    <source>
        <dbReference type="SAM" id="MobiDB-lite"/>
    </source>
</evidence>
<evidence type="ECO:0000256" key="6">
    <source>
        <dbReference type="ARBA" id="ARBA00023136"/>
    </source>
</evidence>
<feature type="region of interest" description="Disordered" evidence="8">
    <location>
        <begin position="792"/>
        <end position="827"/>
    </location>
</feature>
<dbReference type="PROSITE" id="PS51257">
    <property type="entry name" value="PROKAR_LIPOPROTEIN"/>
    <property type="match status" value="1"/>
</dbReference>
<dbReference type="PANTHER" id="PTHR30026">
    <property type="entry name" value="OUTER MEMBRANE PROTEIN TOLC"/>
    <property type="match status" value="1"/>
</dbReference>
<keyword evidence="6" id="KW-0472">Membrane</keyword>
<keyword evidence="10" id="KW-1185">Reference proteome</keyword>
<comment type="subcellular location">
    <subcellularLocation>
        <location evidence="1">Cell outer membrane</location>
    </subcellularLocation>
</comment>
<dbReference type="RefSeq" id="WP_168175840.1">
    <property type="nucleotide sequence ID" value="NZ_CP018477.1"/>
</dbReference>
<evidence type="ECO:0000313" key="9">
    <source>
        <dbReference type="EMBL" id="ASV75449.1"/>
    </source>
</evidence>
<evidence type="ECO:0000256" key="3">
    <source>
        <dbReference type="ARBA" id="ARBA00022448"/>
    </source>
</evidence>
<comment type="similarity">
    <text evidence="2">Belongs to the outer membrane factor (OMF) (TC 1.B.17) family.</text>
</comment>
<gene>
    <name evidence="9" type="ORF">THTE_2847</name>
</gene>
<dbReference type="Gene3D" id="1.20.1600.10">
    <property type="entry name" value="Outer membrane efflux proteins (OEP)"/>
    <property type="match status" value="1"/>
</dbReference>
<evidence type="ECO:0000256" key="1">
    <source>
        <dbReference type="ARBA" id="ARBA00004442"/>
    </source>
</evidence>
<dbReference type="Proteomes" id="UP000215086">
    <property type="component" value="Chromosome"/>
</dbReference>
<dbReference type="EMBL" id="CP018477">
    <property type="protein sequence ID" value="ASV75449.1"/>
    <property type="molecule type" value="Genomic_DNA"/>
</dbReference>
<feature type="compositionally biased region" description="Polar residues" evidence="8">
    <location>
        <begin position="715"/>
        <end position="728"/>
    </location>
</feature>
<organism evidence="9 10">
    <name type="scientific">Thermogutta terrifontis</name>
    <dbReference type="NCBI Taxonomy" id="1331910"/>
    <lineage>
        <taxon>Bacteria</taxon>
        <taxon>Pseudomonadati</taxon>
        <taxon>Planctomycetota</taxon>
        <taxon>Planctomycetia</taxon>
        <taxon>Pirellulales</taxon>
        <taxon>Thermoguttaceae</taxon>
        <taxon>Thermogutta</taxon>
    </lineage>
</organism>
<evidence type="ECO:0000256" key="4">
    <source>
        <dbReference type="ARBA" id="ARBA00022452"/>
    </source>
</evidence>
<feature type="compositionally biased region" description="Basic and acidic residues" evidence="8">
    <location>
        <begin position="631"/>
        <end position="643"/>
    </location>
</feature>
<keyword evidence="4" id="KW-1134">Transmembrane beta strand</keyword>
<feature type="region of interest" description="Disordered" evidence="8">
    <location>
        <begin position="627"/>
        <end position="743"/>
    </location>
</feature>
<keyword evidence="5" id="KW-0812">Transmembrane</keyword>
<dbReference type="GO" id="GO:0015288">
    <property type="term" value="F:porin activity"/>
    <property type="evidence" value="ECO:0007669"/>
    <property type="project" value="TreeGrafter"/>
</dbReference>
<dbReference type="GO" id="GO:1990281">
    <property type="term" value="C:efflux pump complex"/>
    <property type="evidence" value="ECO:0007669"/>
    <property type="project" value="TreeGrafter"/>
</dbReference>
<keyword evidence="7" id="KW-0998">Cell outer membrane</keyword>
<dbReference type="KEGG" id="ttf:THTE_2847"/>
<name>A0A286RHL5_9BACT</name>
<protein>
    <submittedName>
        <fullName evidence="9">Outer membrane efflux protein</fullName>
    </submittedName>
</protein>
<proteinExistence type="inferred from homology"/>
<dbReference type="InterPro" id="IPR003423">
    <property type="entry name" value="OMP_efflux"/>
</dbReference>
<sequence length="827" mass="92113">MKLPRGMLTVVCGIVFAGMLGCRPQQPFFLHEDGDLSHYVDKATQIEYPDVEANSLDEVQKALPPFTISNSEVKEYWDLSLEEAARIALQNSKIIRSLNQPDVGAPRLPETTLTVAPEGTASIYDPARQETNPRTGVEAVLAEFDAQLSTRLFWQKLDTPQNVAGFVTFFRPSAFRQDLGTFQTQLSKTYATGGTFSISHNVGYEWNNATASRAWPSHWTANLQAEFRQPLLQGAGVTFNRIAGPNTIPGVYNGVLIARLETDQRLAEFEQSVSELLLDVEKAYWTLYLAYRQLDTVIAGRDAALQTWRQVRAKYEVGGRGGSAQEEAQARQQYLAFRAAVEQSLSSLYKAENNLRYLMGLAATDGRLIRPKDEPTRAKVQFDFYDVHAEALVRNPLLRREKWRVKKAELELIAAKNYLLPRLDFFGFYRWNGLGHDLLDPDNSRSNAYGSLTSGDFQDWELGMELQIPIGFRKELAAVRNAQLNLARERAILQEQELEISHQIAWVLREIDEYYTLAQTNYNRTVAAENEVRAVTAMYDAGTATLDLLLNAQQRRAEAEIQYYQALTKYMFAISHLHFRKGSLLEYNGVYLTEGPWPEKAYFDALRRARARDAGIYLNYGMTNPPVFSRGEYDQHAGRRDSDSGNPFTAEGENATESKTEPKGPEVLPAPKPQKSTGEEGPEVPPLPSTTRLSPRSDSGAKEGGSTLRIVKAPSVNSGSQGSQNTRVSHGRSYERVASQVSPGDLELRALGTHLQPGRSSAQRDVATHKAEGTLAQKNGVSEVEPVAWVGVSDDVPSTSKPANARNQSAEETPARVTAESWRAIKP</sequence>
<evidence type="ECO:0000256" key="2">
    <source>
        <dbReference type="ARBA" id="ARBA00007613"/>
    </source>
</evidence>
<dbReference type="Pfam" id="PF02321">
    <property type="entry name" value="OEP"/>
    <property type="match status" value="1"/>
</dbReference>
<keyword evidence="3" id="KW-0813">Transport</keyword>
<evidence type="ECO:0000313" key="10">
    <source>
        <dbReference type="Proteomes" id="UP000215086"/>
    </source>
</evidence>
<dbReference type="PANTHER" id="PTHR30026:SF23">
    <property type="entry name" value="TO APRF-PUTATIVE OUTER MEMBRANE EFFLUX PROTEIN OR SECRETED ALKALINE PHOSPHATASE-RELATED"/>
    <property type="match status" value="1"/>
</dbReference>
<dbReference type="GO" id="GO:0009279">
    <property type="term" value="C:cell outer membrane"/>
    <property type="evidence" value="ECO:0007669"/>
    <property type="project" value="UniProtKB-SubCell"/>
</dbReference>